<dbReference type="OrthoDB" id="2750039at2759"/>
<proteinExistence type="predicted"/>
<accession>A0A4Q9N469</accession>
<keyword evidence="1" id="KW-0812">Transmembrane</keyword>
<dbReference type="AlphaFoldDB" id="A0A4Q9N469"/>
<feature type="transmembrane region" description="Helical" evidence="1">
    <location>
        <begin position="158"/>
        <end position="179"/>
    </location>
</feature>
<feature type="transmembrane region" description="Helical" evidence="1">
    <location>
        <begin position="129"/>
        <end position="151"/>
    </location>
</feature>
<dbReference type="EMBL" id="ML143390">
    <property type="protein sequence ID" value="TBU33821.1"/>
    <property type="molecule type" value="Genomic_DNA"/>
</dbReference>
<dbReference type="Proteomes" id="UP000292957">
    <property type="component" value="Unassembled WGS sequence"/>
</dbReference>
<name>A0A4Q9N469_9APHY</name>
<feature type="transmembrane region" description="Helical" evidence="1">
    <location>
        <begin position="199"/>
        <end position="221"/>
    </location>
</feature>
<feature type="transmembrane region" description="Helical" evidence="1">
    <location>
        <begin position="287"/>
        <end position="313"/>
    </location>
</feature>
<feature type="transmembrane region" description="Helical" evidence="1">
    <location>
        <begin position="71"/>
        <end position="94"/>
    </location>
</feature>
<evidence type="ECO:0000313" key="2">
    <source>
        <dbReference type="EMBL" id="TBU33821.1"/>
    </source>
</evidence>
<sequence>MDKQGNARVELRAVDTDALALNTSLYYAADFSYIALDIALSSALFGILTSLVAVAVTILIRRGLGHRPVKFLLAATLILYGSTTVYMASLASYVTSVHSLVLHATLGISSESYANETRVFRDGILRQSWMITISLMTNIATGDSIVWWRAYSVWRSRVVCAIGVLLIALMLGLGVTVLSSVHHCIEPCKQPELLFPKGLLGDACAGTSLLLNIAATCLIGYKAWEHKRFLREHLGAGKRRTRMMRVLALLVESGSVYCLLLLVVLVYEATPALTLSPDVHQSGFFSAIAYYTYACFIPVMAIYPVLIIIIVTLNWSPIQYSLTDLNIPVDPFTSPFPPSVHDAVT</sequence>
<evidence type="ECO:0008006" key="3">
    <source>
        <dbReference type="Google" id="ProtNLM"/>
    </source>
</evidence>
<feature type="transmembrane region" description="Helical" evidence="1">
    <location>
        <begin position="246"/>
        <end position="267"/>
    </location>
</feature>
<reference evidence="2" key="1">
    <citation type="submission" date="2019-01" db="EMBL/GenBank/DDBJ databases">
        <title>Draft genome sequences of three monokaryotic isolates of the white-rot basidiomycete fungus Dichomitus squalens.</title>
        <authorList>
            <consortium name="DOE Joint Genome Institute"/>
            <person name="Lopez S.C."/>
            <person name="Andreopoulos B."/>
            <person name="Pangilinan J."/>
            <person name="Lipzen A."/>
            <person name="Riley R."/>
            <person name="Ahrendt S."/>
            <person name="Ng V."/>
            <person name="Barry K."/>
            <person name="Daum C."/>
            <person name="Grigoriev I.V."/>
            <person name="Hilden K.S."/>
            <person name="Makela M.R."/>
            <person name="de Vries R.P."/>
        </authorList>
    </citation>
    <scope>NUCLEOTIDE SEQUENCE [LARGE SCALE GENOMIC DNA]</scope>
    <source>
        <strain evidence="2">OM18370.1</strain>
    </source>
</reference>
<evidence type="ECO:0000256" key="1">
    <source>
        <dbReference type="SAM" id="Phobius"/>
    </source>
</evidence>
<keyword evidence="1" id="KW-1133">Transmembrane helix</keyword>
<organism evidence="2">
    <name type="scientific">Dichomitus squalens</name>
    <dbReference type="NCBI Taxonomy" id="114155"/>
    <lineage>
        <taxon>Eukaryota</taxon>
        <taxon>Fungi</taxon>
        <taxon>Dikarya</taxon>
        <taxon>Basidiomycota</taxon>
        <taxon>Agaricomycotina</taxon>
        <taxon>Agaricomycetes</taxon>
        <taxon>Polyporales</taxon>
        <taxon>Polyporaceae</taxon>
        <taxon>Dichomitus</taxon>
    </lineage>
</organism>
<feature type="transmembrane region" description="Helical" evidence="1">
    <location>
        <begin position="31"/>
        <end position="59"/>
    </location>
</feature>
<protein>
    <recommendedName>
        <fullName evidence="3">G-protein coupled receptors family 1 profile domain-containing protein</fullName>
    </recommendedName>
</protein>
<gene>
    <name evidence="2" type="ORF">BD311DRAFT_395113</name>
</gene>
<keyword evidence="1" id="KW-0472">Membrane</keyword>